<gene>
    <name evidence="6" type="ORF">B1991_10680</name>
</gene>
<dbReference type="InterPro" id="IPR016032">
    <property type="entry name" value="Sig_transdc_resp-reg_C-effctor"/>
</dbReference>
<evidence type="ECO:0000313" key="6">
    <source>
        <dbReference type="EMBL" id="THD06802.1"/>
    </source>
</evidence>
<dbReference type="InterPro" id="IPR001867">
    <property type="entry name" value="OmpR/PhoB-type_DNA-bd"/>
</dbReference>
<dbReference type="GO" id="GO:0000160">
    <property type="term" value="P:phosphorelay signal transduction system"/>
    <property type="evidence" value="ECO:0007669"/>
    <property type="project" value="InterPro"/>
</dbReference>
<accession>A0A4S3KE62</accession>
<evidence type="ECO:0000256" key="1">
    <source>
        <dbReference type="ARBA" id="ARBA00023125"/>
    </source>
</evidence>
<sequence>MDPSTPAPLAFGESEIDFAGRRLLHDGIEQPLEPKAFAVLALLAGAPGRVFTRDEILDAVWGHRHITPGVLNRVMTLLRQALGENAQAARYLHTVHGVGYRFDLPEPAPGAPLPARPAPASQAPTMPPAMRRRASDRYAMARTLLWLLPLLALTAFAGWRWWPRTPPAPKPAAERSIAVLPLVNASNDKAQQFFSDGLSESLINALSRSGGLRVIGRDSAFQFRDSKDDSRTIGHKLGVSYLLSGSVQHVGDIVRINAALTRAADGSTLWAEHYDRPYRNLFALQDEIASAVIGALQVKLLPPGESVTHDDRPPSGSIDAYNAYLQGLKHWHDEDFRQASEYMTRAVQLDPGYAMAWAHLSGSLSTVATFSDEPAEAAREHMNEAARAADQALQLAPGLGAAHAARAYLMVYRFDHRGAQAECRRAVQLAPEDGTVLNGCGYVFAQVGKLGEAIRSRQHLLSIEPLYIINYQQYAKLLLASGRLDEAEKYLGTVESLPQTNPRWRYSSAFLHMTVALARGDTGKAMRSARQMPSEHRDLYTALAAQIGPDRTAADAALANALASEAAANADPYLIAQIHALRGDASHAVEWLQRASTDDLLFLPTDPLILNLRDDPRFIAFCAKIGLPPPGESEALSIDQLRAANGTRKR</sequence>
<dbReference type="AlphaFoldDB" id="A0A4S3KE62"/>
<organism evidence="6 7">
    <name type="scientific">Rhodanobacter lindaniclasticus</name>
    <dbReference type="NCBI Taxonomy" id="75310"/>
    <lineage>
        <taxon>Bacteria</taxon>
        <taxon>Pseudomonadati</taxon>
        <taxon>Pseudomonadota</taxon>
        <taxon>Gammaproteobacteria</taxon>
        <taxon>Lysobacterales</taxon>
        <taxon>Rhodanobacteraceae</taxon>
        <taxon>Rhodanobacter</taxon>
    </lineage>
</organism>
<evidence type="ECO:0000259" key="5">
    <source>
        <dbReference type="PROSITE" id="PS51755"/>
    </source>
</evidence>
<comment type="caution">
    <text evidence="6">The sequence shown here is derived from an EMBL/GenBank/DDBJ whole genome shotgun (WGS) entry which is preliminary data.</text>
</comment>
<keyword evidence="4" id="KW-0472">Membrane</keyword>
<evidence type="ECO:0000256" key="3">
    <source>
        <dbReference type="SAM" id="MobiDB-lite"/>
    </source>
</evidence>
<keyword evidence="4" id="KW-1133">Transmembrane helix</keyword>
<dbReference type="OrthoDB" id="1971692at2"/>
<dbReference type="Pfam" id="PF00486">
    <property type="entry name" value="Trans_reg_C"/>
    <property type="match status" value="1"/>
</dbReference>
<dbReference type="Gene3D" id="3.40.50.10070">
    <property type="entry name" value="TolB, N-terminal domain"/>
    <property type="match status" value="1"/>
</dbReference>
<dbReference type="SUPFAM" id="SSF46894">
    <property type="entry name" value="C-terminal effector domain of the bipartite response regulators"/>
    <property type="match status" value="1"/>
</dbReference>
<dbReference type="InterPro" id="IPR036388">
    <property type="entry name" value="WH-like_DNA-bd_sf"/>
</dbReference>
<proteinExistence type="predicted"/>
<keyword evidence="7" id="KW-1185">Reference proteome</keyword>
<feature type="region of interest" description="Disordered" evidence="3">
    <location>
        <begin position="631"/>
        <end position="650"/>
    </location>
</feature>
<name>A0A4S3KE62_9GAMM</name>
<dbReference type="SUPFAM" id="SSF48452">
    <property type="entry name" value="TPR-like"/>
    <property type="match status" value="1"/>
</dbReference>
<dbReference type="CDD" id="cd00383">
    <property type="entry name" value="trans_reg_C"/>
    <property type="match status" value="1"/>
</dbReference>
<dbReference type="PROSITE" id="PS51755">
    <property type="entry name" value="OMPR_PHOB"/>
    <property type="match status" value="1"/>
</dbReference>
<evidence type="ECO:0000313" key="7">
    <source>
        <dbReference type="Proteomes" id="UP000306317"/>
    </source>
</evidence>
<dbReference type="InterPro" id="IPR011990">
    <property type="entry name" value="TPR-like_helical_dom_sf"/>
</dbReference>
<feature type="transmembrane region" description="Helical" evidence="4">
    <location>
        <begin position="139"/>
        <end position="162"/>
    </location>
</feature>
<dbReference type="EMBL" id="MWIO01000030">
    <property type="protein sequence ID" value="THD06802.1"/>
    <property type="molecule type" value="Genomic_DNA"/>
</dbReference>
<dbReference type="RefSeq" id="WP_136258720.1">
    <property type="nucleotide sequence ID" value="NZ_MWIO01000030.1"/>
</dbReference>
<dbReference type="Proteomes" id="UP000306317">
    <property type="component" value="Unassembled WGS sequence"/>
</dbReference>
<dbReference type="GO" id="GO:0003677">
    <property type="term" value="F:DNA binding"/>
    <property type="evidence" value="ECO:0007669"/>
    <property type="project" value="UniProtKB-UniRule"/>
</dbReference>
<reference evidence="6 7" key="1">
    <citation type="submission" date="2017-02" db="EMBL/GenBank/DDBJ databases">
        <title>Whole genome sequencing of Rhodanobacter lindaniclasticus DSM 17932.</title>
        <authorList>
            <person name="Kumar S."/>
            <person name="Patil P."/>
            <person name="Patil P.B."/>
        </authorList>
    </citation>
    <scope>NUCLEOTIDE SEQUENCE [LARGE SCALE GENOMIC DNA]</scope>
    <source>
        <strain evidence="6 7">DSM 17932</strain>
    </source>
</reference>
<dbReference type="Gene3D" id="1.25.40.10">
    <property type="entry name" value="Tetratricopeptide repeat domain"/>
    <property type="match status" value="1"/>
</dbReference>
<feature type="domain" description="OmpR/PhoB-type" evidence="5">
    <location>
        <begin position="6"/>
        <end position="104"/>
    </location>
</feature>
<protein>
    <recommendedName>
        <fullName evidence="5">OmpR/PhoB-type domain-containing protein</fullName>
    </recommendedName>
</protein>
<dbReference type="PANTHER" id="PTHR12558:SF33">
    <property type="entry name" value="BLL7664 PROTEIN"/>
    <property type="match status" value="1"/>
</dbReference>
<dbReference type="GO" id="GO:0006355">
    <property type="term" value="P:regulation of DNA-templated transcription"/>
    <property type="evidence" value="ECO:0007669"/>
    <property type="project" value="InterPro"/>
</dbReference>
<feature type="DNA-binding region" description="OmpR/PhoB-type" evidence="2">
    <location>
        <begin position="6"/>
        <end position="104"/>
    </location>
</feature>
<dbReference type="SMART" id="SM00862">
    <property type="entry name" value="Trans_reg_C"/>
    <property type="match status" value="1"/>
</dbReference>
<keyword evidence="4" id="KW-0812">Transmembrane</keyword>
<keyword evidence="1 2" id="KW-0238">DNA-binding</keyword>
<evidence type="ECO:0000256" key="2">
    <source>
        <dbReference type="PROSITE-ProRule" id="PRU01091"/>
    </source>
</evidence>
<dbReference type="Gene3D" id="1.10.10.10">
    <property type="entry name" value="Winged helix-like DNA-binding domain superfamily/Winged helix DNA-binding domain"/>
    <property type="match status" value="1"/>
</dbReference>
<dbReference type="PANTHER" id="PTHR12558">
    <property type="entry name" value="CELL DIVISION CYCLE 16,23,27"/>
    <property type="match status" value="1"/>
</dbReference>
<evidence type="ECO:0000256" key="4">
    <source>
        <dbReference type="SAM" id="Phobius"/>
    </source>
</evidence>
<feature type="region of interest" description="Disordered" evidence="3">
    <location>
        <begin position="109"/>
        <end position="128"/>
    </location>
</feature>